<sequence>MVTFQCWSAFHNSNERFDPPKCHPQTRKVVLESIMAWINDRTRVASIMWLCGPAGAGKSAIAQTLSERCEANYNLGASFFFSRTDPKRNCTKNLIPTIAYQLMLAIPPLKPLVTGAAENDRTIFSRKIAVQLEKLIIEPLLCLKAQTEHEGLPENWPQVIIIDGLDECSHQEVQADILNTISNTLNKWKFPLCFLITSRPEQAIRDAFQTEAIKSISVQLNLDGTFNPDKDIKLFICSKFLAITETHAKRPFPVTWPSKSDVNTLVERSSGQFIYAAVMAMKI</sequence>
<reference evidence="3 4" key="1">
    <citation type="journal article" date="2019" name="Nat. Ecol. Evol.">
        <title>Megaphylogeny resolves global patterns of mushroom evolution.</title>
        <authorList>
            <person name="Varga T."/>
            <person name="Krizsan K."/>
            <person name="Foldi C."/>
            <person name="Dima B."/>
            <person name="Sanchez-Garcia M."/>
            <person name="Sanchez-Ramirez S."/>
            <person name="Szollosi G.J."/>
            <person name="Szarkandi J.G."/>
            <person name="Papp V."/>
            <person name="Albert L."/>
            <person name="Andreopoulos W."/>
            <person name="Angelini C."/>
            <person name="Antonin V."/>
            <person name="Barry K.W."/>
            <person name="Bougher N.L."/>
            <person name="Buchanan P."/>
            <person name="Buyck B."/>
            <person name="Bense V."/>
            <person name="Catcheside P."/>
            <person name="Chovatia M."/>
            <person name="Cooper J."/>
            <person name="Damon W."/>
            <person name="Desjardin D."/>
            <person name="Finy P."/>
            <person name="Geml J."/>
            <person name="Haridas S."/>
            <person name="Hughes K."/>
            <person name="Justo A."/>
            <person name="Karasinski D."/>
            <person name="Kautmanova I."/>
            <person name="Kiss B."/>
            <person name="Kocsube S."/>
            <person name="Kotiranta H."/>
            <person name="LaButti K.M."/>
            <person name="Lechner B.E."/>
            <person name="Liimatainen K."/>
            <person name="Lipzen A."/>
            <person name="Lukacs Z."/>
            <person name="Mihaltcheva S."/>
            <person name="Morgado L.N."/>
            <person name="Niskanen T."/>
            <person name="Noordeloos M.E."/>
            <person name="Ohm R.A."/>
            <person name="Ortiz-Santana B."/>
            <person name="Ovrebo C."/>
            <person name="Racz N."/>
            <person name="Riley R."/>
            <person name="Savchenko A."/>
            <person name="Shiryaev A."/>
            <person name="Soop K."/>
            <person name="Spirin V."/>
            <person name="Szebenyi C."/>
            <person name="Tomsovsky M."/>
            <person name="Tulloss R.E."/>
            <person name="Uehling J."/>
            <person name="Grigoriev I.V."/>
            <person name="Vagvolgyi C."/>
            <person name="Papp T."/>
            <person name="Martin F.M."/>
            <person name="Miettinen O."/>
            <person name="Hibbett D.S."/>
            <person name="Nagy L.G."/>
        </authorList>
    </citation>
    <scope>NUCLEOTIDE SEQUENCE [LARGE SCALE GENOMIC DNA]</scope>
    <source>
        <strain evidence="3 4">CBS 166.37</strain>
    </source>
</reference>
<dbReference type="EMBL" id="ML213622">
    <property type="protein sequence ID" value="TFK35369.1"/>
    <property type="molecule type" value="Genomic_DNA"/>
</dbReference>
<dbReference type="InterPro" id="IPR056884">
    <property type="entry name" value="NPHP3-like_N"/>
</dbReference>
<dbReference type="Proteomes" id="UP000308652">
    <property type="component" value="Unassembled WGS sequence"/>
</dbReference>
<dbReference type="Pfam" id="PF24883">
    <property type="entry name" value="NPHP3_N"/>
    <property type="match status" value="1"/>
</dbReference>
<dbReference type="PANTHER" id="PTHR10039">
    <property type="entry name" value="AMELOGENIN"/>
    <property type="match status" value="1"/>
</dbReference>
<organism evidence="3 4">
    <name type="scientific">Crucibulum laeve</name>
    <dbReference type="NCBI Taxonomy" id="68775"/>
    <lineage>
        <taxon>Eukaryota</taxon>
        <taxon>Fungi</taxon>
        <taxon>Dikarya</taxon>
        <taxon>Basidiomycota</taxon>
        <taxon>Agaricomycotina</taxon>
        <taxon>Agaricomycetes</taxon>
        <taxon>Agaricomycetidae</taxon>
        <taxon>Agaricales</taxon>
        <taxon>Agaricineae</taxon>
        <taxon>Nidulariaceae</taxon>
        <taxon>Crucibulum</taxon>
    </lineage>
</organism>
<proteinExistence type="predicted"/>
<keyword evidence="4" id="KW-1185">Reference proteome</keyword>
<keyword evidence="1" id="KW-0677">Repeat</keyword>
<dbReference type="STRING" id="68775.A0A5C3LQD3"/>
<accession>A0A5C3LQD3</accession>
<evidence type="ECO:0000313" key="4">
    <source>
        <dbReference type="Proteomes" id="UP000308652"/>
    </source>
</evidence>
<name>A0A5C3LQD3_9AGAR</name>
<dbReference type="PANTHER" id="PTHR10039:SF14">
    <property type="entry name" value="NACHT DOMAIN-CONTAINING PROTEIN"/>
    <property type="match status" value="1"/>
</dbReference>
<evidence type="ECO:0000313" key="3">
    <source>
        <dbReference type="EMBL" id="TFK35369.1"/>
    </source>
</evidence>
<dbReference type="OrthoDB" id="5967843at2759"/>
<evidence type="ECO:0000256" key="1">
    <source>
        <dbReference type="ARBA" id="ARBA00022737"/>
    </source>
</evidence>
<dbReference type="InterPro" id="IPR027417">
    <property type="entry name" value="P-loop_NTPase"/>
</dbReference>
<gene>
    <name evidence="3" type="ORF">BDQ12DRAFT_700051</name>
</gene>
<dbReference type="Gene3D" id="3.40.50.300">
    <property type="entry name" value="P-loop containing nucleotide triphosphate hydrolases"/>
    <property type="match status" value="1"/>
</dbReference>
<dbReference type="SUPFAM" id="SSF52540">
    <property type="entry name" value="P-loop containing nucleoside triphosphate hydrolases"/>
    <property type="match status" value="1"/>
</dbReference>
<protein>
    <recommendedName>
        <fullName evidence="2">Nephrocystin 3-like N-terminal domain-containing protein</fullName>
    </recommendedName>
</protein>
<feature type="domain" description="Nephrocystin 3-like N-terminal" evidence="2">
    <location>
        <begin position="33"/>
        <end position="199"/>
    </location>
</feature>
<evidence type="ECO:0000259" key="2">
    <source>
        <dbReference type="Pfam" id="PF24883"/>
    </source>
</evidence>
<dbReference type="AlphaFoldDB" id="A0A5C3LQD3"/>